<dbReference type="GO" id="GO:0030145">
    <property type="term" value="F:manganese ion binding"/>
    <property type="evidence" value="ECO:0007669"/>
    <property type="project" value="TreeGrafter"/>
</dbReference>
<proteinExistence type="predicted"/>
<dbReference type="Gene3D" id="3.90.1860.10">
    <property type="entry name" value="tRNA-splicing ligase RtcB"/>
    <property type="match status" value="1"/>
</dbReference>
<dbReference type="AlphaFoldDB" id="A0A1A2DU80"/>
<gene>
    <name evidence="12" type="ORF">A5771_18540</name>
</gene>
<feature type="binding site" evidence="11">
    <location>
        <position position="155"/>
    </location>
    <ligand>
        <name>Mn(2+)</name>
        <dbReference type="ChEBI" id="CHEBI:29035"/>
        <label>1</label>
    </ligand>
</feature>
<keyword evidence="5" id="KW-0692">RNA repair</keyword>
<evidence type="ECO:0000256" key="8">
    <source>
        <dbReference type="ARBA" id="ARBA00047746"/>
    </source>
</evidence>
<dbReference type="GO" id="GO:0006396">
    <property type="term" value="P:RNA processing"/>
    <property type="evidence" value="ECO:0007669"/>
    <property type="project" value="InterPro"/>
</dbReference>
<feature type="binding site" evidence="11">
    <location>
        <position position="69"/>
    </location>
    <ligand>
        <name>Mn(2+)</name>
        <dbReference type="ChEBI" id="CHEBI:29035"/>
        <label>1</label>
    </ligand>
</feature>
<organism evidence="12 13">
    <name type="scientific">Mycolicibacter sinensis (strain JDM601)</name>
    <name type="common">Mycobacterium sinense</name>
    <dbReference type="NCBI Taxonomy" id="875328"/>
    <lineage>
        <taxon>Bacteria</taxon>
        <taxon>Bacillati</taxon>
        <taxon>Actinomycetota</taxon>
        <taxon>Actinomycetes</taxon>
        <taxon>Mycobacteriales</taxon>
        <taxon>Mycobacteriaceae</taxon>
        <taxon>Mycolicibacter</taxon>
    </lineage>
</organism>
<dbReference type="RefSeq" id="WP_064857005.1">
    <property type="nucleotide sequence ID" value="NZ_LZIM01000111.1"/>
</dbReference>
<dbReference type="InterPro" id="IPR052915">
    <property type="entry name" value="RtcB-like"/>
</dbReference>
<evidence type="ECO:0000256" key="4">
    <source>
        <dbReference type="ARBA" id="ARBA00022741"/>
    </source>
</evidence>
<feature type="binding site" evidence="10">
    <location>
        <begin position="154"/>
        <end position="158"/>
    </location>
    <ligand>
        <name>GMP</name>
        <dbReference type="ChEBI" id="CHEBI:58115"/>
    </ligand>
</feature>
<feature type="binding site" evidence="11">
    <location>
        <position position="172"/>
    </location>
    <ligand>
        <name>Mn(2+)</name>
        <dbReference type="ChEBI" id="CHEBI:29035"/>
        <label>2</label>
    </ligand>
</feature>
<dbReference type="Proteomes" id="UP000093985">
    <property type="component" value="Unassembled WGS sequence"/>
</dbReference>
<dbReference type="InterPro" id="IPR001233">
    <property type="entry name" value="RtcB"/>
</dbReference>
<reference evidence="13" key="1">
    <citation type="submission" date="2016-06" db="EMBL/GenBank/DDBJ databases">
        <authorList>
            <person name="Sutton G."/>
            <person name="Brinkac L."/>
            <person name="Sanka R."/>
            <person name="Adams M."/>
            <person name="Lau E."/>
            <person name="Mehaffy C."/>
            <person name="Tameris M."/>
            <person name="Hatherill M."/>
            <person name="Hanekom W."/>
            <person name="Mahomed H."/>
            <person name="Mcshane H."/>
        </authorList>
    </citation>
    <scope>NUCLEOTIDE SEQUENCE [LARGE SCALE GENOMIC DNA]</scope>
    <source>
        <strain evidence="13">852014-51077_SCH5608930-a</strain>
    </source>
</reference>
<keyword evidence="7 11" id="KW-0464">Manganese</keyword>
<evidence type="ECO:0000313" key="13">
    <source>
        <dbReference type="Proteomes" id="UP000093985"/>
    </source>
</evidence>
<dbReference type="EC" id="6.5.1.8" evidence="1"/>
<feature type="binding site" evidence="10">
    <location>
        <begin position="324"/>
        <end position="327"/>
    </location>
    <ligand>
        <name>GMP</name>
        <dbReference type="ChEBI" id="CHEBI:58115"/>
    </ligand>
</feature>
<evidence type="ECO:0000256" key="10">
    <source>
        <dbReference type="PIRSR" id="PIRSR601233-2"/>
    </source>
</evidence>
<evidence type="ECO:0000256" key="3">
    <source>
        <dbReference type="ARBA" id="ARBA00022723"/>
    </source>
</evidence>
<name>A0A1A2DU80_MYCSD</name>
<evidence type="ECO:0000313" key="12">
    <source>
        <dbReference type="EMBL" id="OBG00558.1"/>
    </source>
</evidence>
<keyword evidence="6 10" id="KW-0342">GTP-binding</keyword>
<accession>A0A1A2DU80</accession>
<evidence type="ECO:0000256" key="9">
    <source>
        <dbReference type="PIRSR" id="PIRSR601233-1"/>
    </source>
</evidence>
<dbReference type="GO" id="GO:0170057">
    <property type="term" value="F:RNA ligase (GTP) activity"/>
    <property type="evidence" value="ECO:0007669"/>
    <property type="project" value="UniProtKB-EC"/>
</dbReference>
<feature type="binding site" evidence="10">
    <location>
        <begin position="300"/>
        <end position="303"/>
    </location>
    <ligand>
        <name>GMP</name>
        <dbReference type="ChEBI" id="CHEBI:58115"/>
    </ligand>
</feature>
<keyword evidence="4 10" id="KW-0547">Nucleotide-binding</keyword>
<feature type="binding site" evidence="10">
    <location>
        <position position="307"/>
    </location>
    <ligand>
        <name>GMP</name>
        <dbReference type="ChEBI" id="CHEBI:58115"/>
    </ligand>
</feature>
<evidence type="ECO:0000256" key="1">
    <source>
        <dbReference type="ARBA" id="ARBA00012726"/>
    </source>
</evidence>
<evidence type="ECO:0000256" key="7">
    <source>
        <dbReference type="ARBA" id="ARBA00023211"/>
    </source>
</evidence>
<dbReference type="PANTHER" id="PTHR43749:SF2">
    <property type="entry name" value="RNA-SPLICING LIGASE RTCB"/>
    <property type="match status" value="1"/>
</dbReference>
<evidence type="ECO:0000256" key="2">
    <source>
        <dbReference type="ARBA" id="ARBA00022598"/>
    </source>
</evidence>
<dbReference type="GO" id="GO:0042245">
    <property type="term" value="P:RNA repair"/>
    <property type="evidence" value="ECO:0007669"/>
    <property type="project" value="UniProtKB-KW"/>
</dbReference>
<protein>
    <recommendedName>
        <fullName evidence="1">3'-phosphate/5'-hydroxy nucleic acid ligase</fullName>
        <ecNumber evidence="1">6.5.1.8</ecNumber>
    </recommendedName>
</protein>
<feature type="binding site" evidence="11">
    <location>
        <position position="268"/>
    </location>
    <ligand>
        <name>Mn(2+)</name>
        <dbReference type="ChEBI" id="CHEBI:29035"/>
        <label>2</label>
    </ligand>
</feature>
<feature type="active site" description="GMP-histidine intermediate" evidence="9">
    <location>
        <position position="324"/>
    </location>
</feature>
<comment type="catalytic activity">
    <reaction evidence="8">
        <text>a 3'-end 3'-phospho-ribonucleotide-RNA + a 5'-end dephospho-ribonucleoside-RNA + GTP = a ribonucleotidyl-ribonucleotide-RNA + GMP + diphosphate</text>
        <dbReference type="Rhea" id="RHEA:68076"/>
        <dbReference type="Rhea" id="RHEA-COMP:10463"/>
        <dbReference type="Rhea" id="RHEA-COMP:13936"/>
        <dbReference type="Rhea" id="RHEA-COMP:17355"/>
        <dbReference type="ChEBI" id="CHEBI:33019"/>
        <dbReference type="ChEBI" id="CHEBI:37565"/>
        <dbReference type="ChEBI" id="CHEBI:58115"/>
        <dbReference type="ChEBI" id="CHEBI:83062"/>
        <dbReference type="ChEBI" id="CHEBI:138284"/>
        <dbReference type="ChEBI" id="CHEBI:173118"/>
        <dbReference type="EC" id="6.5.1.8"/>
    </reaction>
</comment>
<evidence type="ECO:0000256" key="5">
    <source>
        <dbReference type="ARBA" id="ARBA00022800"/>
    </source>
</evidence>
<evidence type="ECO:0000256" key="6">
    <source>
        <dbReference type="ARBA" id="ARBA00023134"/>
    </source>
</evidence>
<feature type="binding site" evidence="10">
    <location>
        <position position="394"/>
    </location>
    <ligand>
        <name>GMP</name>
        <dbReference type="ChEBI" id="CHEBI:58115"/>
    </ligand>
</feature>
<feature type="binding site" evidence="10">
    <location>
        <begin position="268"/>
        <end position="269"/>
    </location>
    <ligand>
        <name>GMP</name>
        <dbReference type="ChEBI" id="CHEBI:58115"/>
    </ligand>
</feature>
<keyword evidence="2 12" id="KW-0436">Ligase</keyword>
<sequence length="396" mass="44157">MQHIAGYKLVNFASEIDEQTVEQAKQTASMSFIYPHVALMPDAHFGKGSAVGTVIPTVGAVIPAAVGVDIGCGMTAVLTAATRTEIAGRDLRELRESIESSIPLSPGRYNRRLDRFSFTAPRLETLERSAADHGVDLTHSRNWRLQLGSLGGGNHFIELCVDDRDRVWLFLHSGSRGVGYKIAQRHIRTAQRLARERRISLPNRDLAYLEEGTDEFDAYLRELTWAQSFAFENRAEMTDRFRQAFAYWMGIDIDEARHTEKDRVFSHHNYTRREKHAGKEVWLTRKGAIDANDGVPGLIPGSMGTRSYVVRGKGNPTALCSAPHGAGRRHSRTQARKLFTANDLAVAMKGVEYRHGDAWVDEIPQAYKDIDVVMADAADLVEVTAELRQVLNVKGT</sequence>
<evidence type="ECO:0000256" key="11">
    <source>
        <dbReference type="PIRSR" id="PIRSR601233-3"/>
    </source>
</evidence>
<dbReference type="Pfam" id="PF01139">
    <property type="entry name" value="RtcB"/>
    <property type="match status" value="1"/>
</dbReference>
<dbReference type="GO" id="GO:0006281">
    <property type="term" value="P:DNA repair"/>
    <property type="evidence" value="ECO:0007669"/>
    <property type="project" value="TreeGrafter"/>
</dbReference>
<dbReference type="SUPFAM" id="SSF103365">
    <property type="entry name" value="Hypothetical protein PH1602"/>
    <property type="match status" value="1"/>
</dbReference>
<dbReference type="GO" id="GO:0005525">
    <property type="term" value="F:GTP binding"/>
    <property type="evidence" value="ECO:0007669"/>
    <property type="project" value="UniProtKB-KW"/>
</dbReference>
<dbReference type="InterPro" id="IPR036025">
    <property type="entry name" value="RtcB-like_sf"/>
</dbReference>
<dbReference type="EMBL" id="LZIN01000098">
    <property type="protein sequence ID" value="OBG00558.1"/>
    <property type="molecule type" value="Genomic_DNA"/>
</dbReference>
<keyword evidence="3 11" id="KW-0479">Metal-binding</keyword>
<comment type="caution">
    <text evidence="12">The sequence shown here is derived from an EMBL/GenBank/DDBJ whole genome shotgun (WGS) entry which is preliminary data.</text>
</comment>
<dbReference type="GO" id="GO:0003909">
    <property type="term" value="F:DNA ligase activity"/>
    <property type="evidence" value="ECO:0007669"/>
    <property type="project" value="TreeGrafter"/>
</dbReference>
<dbReference type="PANTHER" id="PTHR43749">
    <property type="entry name" value="RNA-SPLICING LIGASE RTCB"/>
    <property type="match status" value="1"/>
</dbReference>
<comment type="cofactor">
    <cofactor evidence="11">
        <name>Mn(2+)</name>
        <dbReference type="ChEBI" id="CHEBI:29035"/>
    </cofactor>
    <text evidence="11">Binds 2 manganese ions per subunit.</text>
</comment>
<dbReference type="OrthoDB" id="9802323at2"/>